<dbReference type="InterPro" id="IPR003779">
    <property type="entry name" value="CMD-like"/>
</dbReference>
<sequence>MSYHEHTDHHYAKHIRAGAPKAFTAFAAWDTQVMRGDDKVIPRKYTELMAVAVALTTQCPYCIEAHTDAAHSAGATQQELAETIMIAAALRAGGSYAHGFMAMKFLERAEGGGIPGA</sequence>
<accession>A0A239JR94</accession>
<keyword evidence="3" id="KW-1185">Reference proteome</keyword>
<dbReference type="OrthoDB" id="9801997at2"/>
<dbReference type="Gene3D" id="1.20.1290.10">
    <property type="entry name" value="AhpD-like"/>
    <property type="match status" value="1"/>
</dbReference>
<feature type="domain" description="Carboxymuconolactone decarboxylase-like" evidence="1">
    <location>
        <begin position="20"/>
        <end position="100"/>
    </location>
</feature>
<dbReference type="RefSeq" id="WP_089226099.1">
    <property type="nucleotide sequence ID" value="NZ_FZOF01000013.1"/>
</dbReference>
<proteinExistence type="predicted"/>
<dbReference type="Proteomes" id="UP000198280">
    <property type="component" value="Unassembled WGS sequence"/>
</dbReference>
<protein>
    <submittedName>
        <fullName evidence="2">Alkylhydroperoxidase AhpD family core domain-containing protein</fullName>
    </submittedName>
</protein>
<reference evidence="2 3" key="1">
    <citation type="submission" date="2017-06" db="EMBL/GenBank/DDBJ databases">
        <authorList>
            <person name="Kim H.J."/>
            <person name="Triplett B.A."/>
        </authorList>
    </citation>
    <scope>NUCLEOTIDE SEQUENCE [LARGE SCALE GENOMIC DNA]</scope>
    <source>
        <strain evidence="2 3">CGMCC 4.1858</strain>
    </source>
</reference>
<evidence type="ECO:0000259" key="1">
    <source>
        <dbReference type="Pfam" id="PF02627"/>
    </source>
</evidence>
<dbReference type="InterPro" id="IPR004675">
    <property type="entry name" value="AhpD_core"/>
</dbReference>
<evidence type="ECO:0000313" key="3">
    <source>
        <dbReference type="Proteomes" id="UP000198280"/>
    </source>
</evidence>
<dbReference type="GO" id="GO:0051920">
    <property type="term" value="F:peroxiredoxin activity"/>
    <property type="evidence" value="ECO:0007669"/>
    <property type="project" value="InterPro"/>
</dbReference>
<dbReference type="PANTHER" id="PTHR33930">
    <property type="entry name" value="ALKYL HYDROPEROXIDE REDUCTASE AHPD"/>
    <property type="match status" value="1"/>
</dbReference>
<organism evidence="2 3">
    <name type="scientific">Actinacidiphila glaucinigra</name>
    <dbReference type="NCBI Taxonomy" id="235986"/>
    <lineage>
        <taxon>Bacteria</taxon>
        <taxon>Bacillati</taxon>
        <taxon>Actinomycetota</taxon>
        <taxon>Actinomycetes</taxon>
        <taxon>Kitasatosporales</taxon>
        <taxon>Streptomycetaceae</taxon>
        <taxon>Actinacidiphila</taxon>
    </lineage>
</organism>
<dbReference type="NCBIfam" id="TIGR00778">
    <property type="entry name" value="ahpD_dom"/>
    <property type="match status" value="1"/>
</dbReference>
<dbReference type="InterPro" id="IPR029032">
    <property type="entry name" value="AhpD-like"/>
</dbReference>
<dbReference type="Pfam" id="PF02627">
    <property type="entry name" value="CMD"/>
    <property type="match status" value="1"/>
</dbReference>
<evidence type="ECO:0000313" key="2">
    <source>
        <dbReference type="EMBL" id="SNT07893.1"/>
    </source>
</evidence>
<dbReference type="PANTHER" id="PTHR33930:SF2">
    <property type="entry name" value="BLR3452 PROTEIN"/>
    <property type="match status" value="1"/>
</dbReference>
<dbReference type="SUPFAM" id="SSF69118">
    <property type="entry name" value="AhpD-like"/>
    <property type="match status" value="1"/>
</dbReference>
<keyword evidence="2" id="KW-0560">Oxidoreductase</keyword>
<keyword evidence="2" id="KW-0575">Peroxidase</keyword>
<dbReference type="EMBL" id="FZOF01000013">
    <property type="protein sequence ID" value="SNT07893.1"/>
    <property type="molecule type" value="Genomic_DNA"/>
</dbReference>
<gene>
    <name evidence="2" type="ORF">SAMN05216252_113151</name>
</gene>
<name>A0A239JR94_9ACTN</name>
<dbReference type="AlphaFoldDB" id="A0A239JR94"/>